<gene>
    <name evidence="2" type="ORF">SAMN02910265_02631</name>
</gene>
<evidence type="ECO:0000313" key="3">
    <source>
        <dbReference type="Proteomes" id="UP000183190"/>
    </source>
</evidence>
<keyword evidence="2" id="KW-0808">Transferase</keyword>
<accession>A0A1H6KUI5</accession>
<dbReference type="Proteomes" id="UP000183190">
    <property type="component" value="Unassembled WGS sequence"/>
</dbReference>
<dbReference type="EMBL" id="FNWV01000011">
    <property type="protein sequence ID" value="SEH77595.1"/>
    <property type="molecule type" value="Genomic_DNA"/>
</dbReference>
<reference evidence="2 3" key="1">
    <citation type="submission" date="2016-10" db="EMBL/GenBank/DDBJ databases">
        <authorList>
            <person name="de Groot N.N."/>
        </authorList>
    </citation>
    <scope>NUCLEOTIDE SEQUENCE [LARGE SCALE GENOMIC DNA]</scope>
    <source>
        <strain evidence="2 3">YAD2003</strain>
    </source>
</reference>
<feature type="domain" description="N-acetyltransferase" evidence="1">
    <location>
        <begin position="1"/>
        <end position="150"/>
    </location>
</feature>
<proteinExistence type="predicted"/>
<dbReference type="InterPro" id="IPR016181">
    <property type="entry name" value="Acyl_CoA_acyltransferase"/>
</dbReference>
<dbReference type="OrthoDB" id="9794197at2"/>
<evidence type="ECO:0000259" key="1">
    <source>
        <dbReference type="PROSITE" id="PS51186"/>
    </source>
</evidence>
<dbReference type="RefSeq" id="WP_074718162.1">
    <property type="nucleotide sequence ID" value="NZ_FNWV01000011.1"/>
</dbReference>
<organism evidence="2 3">
    <name type="scientific">Ruminococcus flavefaciens</name>
    <dbReference type="NCBI Taxonomy" id="1265"/>
    <lineage>
        <taxon>Bacteria</taxon>
        <taxon>Bacillati</taxon>
        <taxon>Bacillota</taxon>
        <taxon>Clostridia</taxon>
        <taxon>Eubacteriales</taxon>
        <taxon>Oscillospiraceae</taxon>
        <taxon>Ruminococcus</taxon>
    </lineage>
</organism>
<sequence>MIRPAKACDASRIAEIIITNYRVNFYPYFLNDDYYFNELNVVDMASEYAKGTEALSNTWVFDDCGVVKGIIRVKGDEIEKLFVEPQFQNMRIGRTLLDYAVNELKATWLWVLEYNIRAKTFYKHHGFELTGEKIIEDDWVPLTKMALSKK</sequence>
<dbReference type="CDD" id="cd04301">
    <property type="entry name" value="NAT_SF"/>
    <property type="match status" value="1"/>
</dbReference>
<dbReference type="AlphaFoldDB" id="A0A1H6KUI5"/>
<dbReference type="Gene3D" id="3.40.630.30">
    <property type="match status" value="1"/>
</dbReference>
<protein>
    <submittedName>
        <fullName evidence="2">Acetyltransferase (GNAT) domain-containing protein</fullName>
    </submittedName>
</protein>
<evidence type="ECO:0000313" key="2">
    <source>
        <dbReference type="EMBL" id="SEH77595.1"/>
    </source>
</evidence>
<dbReference type="GO" id="GO:0016747">
    <property type="term" value="F:acyltransferase activity, transferring groups other than amino-acyl groups"/>
    <property type="evidence" value="ECO:0007669"/>
    <property type="project" value="InterPro"/>
</dbReference>
<name>A0A1H6KUI5_RUMFL</name>
<dbReference type="PROSITE" id="PS51186">
    <property type="entry name" value="GNAT"/>
    <property type="match status" value="1"/>
</dbReference>
<dbReference type="InterPro" id="IPR000182">
    <property type="entry name" value="GNAT_dom"/>
</dbReference>
<dbReference type="SUPFAM" id="SSF55729">
    <property type="entry name" value="Acyl-CoA N-acyltransferases (Nat)"/>
    <property type="match status" value="1"/>
</dbReference>
<dbReference type="Pfam" id="PF13673">
    <property type="entry name" value="Acetyltransf_10"/>
    <property type="match status" value="1"/>
</dbReference>